<evidence type="ECO:0000313" key="3">
    <source>
        <dbReference type="Proteomes" id="UP000268162"/>
    </source>
</evidence>
<keyword evidence="1" id="KW-0732">Signal</keyword>
<keyword evidence="3" id="KW-1185">Reference proteome</keyword>
<dbReference type="AlphaFoldDB" id="A0A4P9ZVJ3"/>
<dbReference type="Proteomes" id="UP000268162">
    <property type="component" value="Unassembled WGS sequence"/>
</dbReference>
<protein>
    <submittedName>
        <fullName evidence="2">Uncharacterized protein</fullName>
    </submittedName>
</protein>
<evidence type="ECO:0000313" key="2">
    <source>
        <dbReference type="EMBL" id="RKP36650.1"/>
    </source>
</evidence>
<dbReference type="EMBL" id="ML002617">
    <property type="protein sequence ID" value="RKP36650.1"/>
    <property type="molecule type" value="Genomic_DNA"/>
</dbReference>
<dbReference type="OrthoDB" id="10274009at2759"/>
<feature type="chain" id="PRO_5020762600" evidence="1">
    <location>
        <begin position="20"/>
        <end position="147"/>
    </location>
</feature>
<dbReference type="InterPro" id="IPR009030">
    <property type="entry name" value="Growth_fac_rcpt_cys_sf"/>
</dbReference>
<organism evidence="2 3">
    <name type="scientific">Dimargaris cristalligena</name>
    <dbReference type="NCBI Taxonomy" id="215637"/>
    <lineage>
        <taxon>Eukaryota</taxon>
        <taxon>Fungi</taxon>
        <taxon>Fungi incertae sedis</taxon>
        <taxon>Zoopagomycota</taxon>
        <taxon>Kickxellomycotina</taxon>
        <taxon>Dimargaritomycetes</taxon>
        <taxon>Dimargaritales</taxon>
        <taxon>Dimargaritaceae</taxon>
        <taxon>Dimargaris</taxon>
    </lineage>
</organism>
<proteinExistence type="predicted"/>
<dbReference type="SUPFAM" id="SSF57184">
    <property type="entry name" value="Growth factor receptor domain"/>
    <property type="match status" value="1"/>
</dbReference>
<sequence length="147" mass="16801">MKLAYTAIILALTALTATAWTAAPVTGRSSVSPHITGAAEDVDVDIADNNNDDGSPFVAVAESSRICRRCSPAHFWDGRCHTCERDFFWDRRCHNCPRRHFRNGRCQRCPRRHFWDRRCHGCKRDNFWNGSCRGCRRVGLTEDNSED</sequence>
<name>A0A4P9ZVJ3_9FUNG</name>
<accession>A0A4P9ZVJ3</accession>
<evidence type="ECO:0000256" key="1">
    <source>
        <dbReference type="SAM" id="SignalP"/>
    </source>
</evidence>
<feature type="signal peptide" evidence="1">
    <location>
        <begin position="1"/>
        <end position="19"/>
    </location>
</feature>
<reference evidence="3" key="1">
    <citation type="journal article" date="2018" name="Nat. Microbiol.">
        <title>Leveraging single-cell genomics to expand the fungal tree of life.</title>
        <authorList>
            <person name="Ahrendt S.R."/>
            <person name="Quandt C.A."/>
            <person name="Ciobanu D."/>
            <person name="Clum A."/>
            <person name="Salamov A."/>
            <person name="Andreopoulos B."/>
            <person name="Cheng J.F."/>
            <person name="Woyke T."/>
            <person name="Pelin A."/>
            <person name="Henrissat B."/>
            <person name="Reynolds N.K."/>
            <person name="Benny G.L."/>
            <person name="Smith M.E."/>
            <person name="James T.Y."/>
            <person name="Grigoriev I.V."/>
        </authorList>
    </citation>
    <scope>NUCLEOTIDE SEQUENCE [LARGE SCALE GENOMIC DNA]</scope>
    <source>
        <strain evidence="3">RSA 468</strain>
    </source>
</reference>
<gene>
    <name evidence="2" type="ORF">BJ085DRAFT_28879</name>
</gene>